<sequence>MFSSIYKQRHIFTRFITDNGFLHNDAKAIVKDDHDFTGLVAEAVQKKITAIIATASTTFRFHTFQNNQKLTPITTGTELKYPLTSNSNAGISKEVFVETTPIKNFI</sequence>
<gene>
    <name evidence="1" type="ORF">CLA01_10420</name>
</gene>
<comment type="caution">
    <text evidence="1">The sequence shown here is derived from an EMBL/GenBank/DDBJ whole genome shotgun (WGS) entry which is preliminary data.</text>
</comment>
<dbReference type="OrthoDB" id="1274870at2"/>
<accession>A0A511Y702</accession>
<dbReference type="Proteomes" id="UP000321150">
    <property type="component" value="Unassembled WGS sequence"/>
</dbReference>
<name>A0A511Y702_9FLAO</name>
<dbReference type="EMBL" id="BJYI01000003">
    <property type="protein sequence ID" value="GEN70970.1"/>
    <property type="molecule type" value="Genomic_DNA"/>
</dbReference>
<dbReference type="RefSeq" id="WP_111952916.1">
    <property type="nucleotide sequence ID" value="NZ_BJYI01000003.1"/>
</dbReference>
<evidence type="ECO:0000313" key="2">
    <source>
        <dbReference type="Proteomes" id="UP000321150"/>
    </source>
</evidence>
<proteinExistence type="predicted"/>
<organism evidence="1 2">
    <name type="scientific">Chryseobacterium lathyri</name>
    <dbReference type="NCBI Taxonomy" id="395933"/>
    <lineage>
        <taxon>Bacteria</taxon>
        <taxon>Pseudomonadati</taxon>
        <taxon>Bacteroidota</taxon>
        <taxon>Flavobacteriia</taxon>
        <taxon>Flavobacteriales</taxon>
        <taxon>Weeksellaceae</taxon>
        <taxon>Chryseobacterium group</taxon>
        <taxon>Chryseobacterium</taxon>
    </lineage>
</organism>
<evidence type="ECO:0000313" key="1">
    <source>
        <dbReference type="EMBL" id="GEN70970.1"/>
    </source>
</evidence>
<protein>
    <submittedName>
        <fullName evidence="1">Uncharacterized protein</fullName>
    </submittedName>
</protein>
<dbReference type="AlphaFoldDB" id="A0A511Y702"/>
<reference evidence="1 2" key="1">
    <citation type="submission" date="2019-07" db="EMBL/GenBank/DDBJ databases">
        <title>Whole genome shotgun sequence of Chryseobacterium lathyri NBRC 105250.</title>
        <authorList>
            <person name="Hosoyama A."/>
            <person name="Uohara A."/>
            <person name="Ohji S."/>
            <person name="Ichikawa N."/>
        </authorList>
    </citation>
    <scope>NUCLEOTIDE SEQUENCE [LARGE SCALE GENOMIC DNA]</scope>
    <source>
        <strain evidence="1 2">NBRC 105250</strain>
    </source>
</reference>